<dbReference type="EMBL" id="CAMAPE010000033">
    <property type="protein sequence ID" value="CAH9095234.1"/>
    <property type="molecule type" value="Genomic_DNA"/>
</dbReference>
<dbReference type="AlphaFoldDB" id="A0A9P0Z9Y8"/>
<dbReference type="Proteomes" id="UP001152484">
    <property type="component" value="Unassembled WGS sequence"/>
</dbReference>
<feature type="compositionally biased region" description="Basic residues" evidence="1">
    <location>
        <begin position="65"/>
        <end position="83"/>
    </location>
</feature>
<evidence type="ECO:0000256" key="1">
    <source>
        <dbReference type="SAM" id="MobiDB-lite"/>
    </source>
</evidence>
<sequence length="115" mass="13591">MMARNGDHDDDVLELQQRRRLSSMMMDRVSDTGGKPSKSRCERICERKNDVCSWKKREKNEKTNEKKKREKKKGKGKRKKKKEKEKEKIASPYIFHRGVCTFSPTKEDNSLTNID</sequence>
<feature type="region of interest" description="Disordered" evidence="1">
    <location>
        <begin position="55"/>
        <end position="90"/>
    </location>
</feature>
<protein>
    <submittedName>
        <fullName evidence="2">Uncharacterized protein</fullName>
    </submittedName>
</protein>
<reference evidence="2" key="1">
    <citation type="submission" date="2022-07" db="EMBL/GenBank/DDBJ databases">
        <authorList>
            <person name="Macas J."/>
            <person name="Novak P."/>
            <person name="Neumann P."/>
        </authorList>
    </citation>
    <scope>NUCLEOTIDE SEQUENCE</scope>
</reference>
<organism evidence="2 3">
    <name type="scientific">Cuscuta europaea</name>
    <name type="common">European dodder</name>
    <dbReference type="NCBI Taxonomy" id="41803"/>
    <lineage>
        <taxon>Eukaryota</taxon>
        <taxon>Viridiplantae</taxon>
        <taxon>Streptophyta</taxon>
        <taxon>Embryophyta</taxon>
        <taxon>Tracheophyta</taxon>
        <taxon>Spermatophyta</taxon>
        <taxon>Magnoliopsida</taxon>
        <taxon>eudicotyledons</taxon>
        <taxon>Gunneridae</taxon>
        <taxon>Pentapetalae</taxon>
        <taxon>asterids</taxon>
        <taxon>lamiids</taxon>
        <taxon>Solanales</taxon>
        <taxon>Convolvulaceae</taxon>
        <taxon>Cuscuteae</taxon>
        <taxon>Cuscuta</taxon>
        <taxon>Cuscuta subgen. Cuscuta</taxon>
    </lineage>
</organism>
<feature type="compositionally biased region" description="Basic and acidic residues" evidence="1">
    <location>
        <begin position="55"/>
        <end position="64"/>
    </location>
</feature>
<gene>
    <name evidence="2" type="ORF">CEURO_LOCUS13047</name>
</gene>
<evidence type="ECO:0000313" key="2">
    <source>
        <dbReference type="EMBL" id="CAH9095234.1"/>
    </source>
</evidence>
<proteinExistence type="predicted"/>
<accession>A0A9P0Z9Y8</accession>
<keyword evidence="3" id="KW-1185">Reference proteome</keyword>
<name>A0A9P0Z9Y8_CUSEU</name>
<comment type="caution">
    <text evidence="2">The sequence shown here is derived from an EMBL/GenBank/DDBJ whole genome shotgun (WGS) entry which is preliminary data.</text>
</comment>
<feature type="region of interest" description="Disordered" evidence="1">
    <location>
        <begin position="1"/>
        <end position="41"/>
    </location>
</feature>
<evidence type="ECO:0000313" key="3">
    <source>
        <dbReference type="Proteomes" id="UP001152484"/>
    </source>
</evidence>